<dbReference type="AlphaFoldDB" id="A0A4U2YEA8"/>
<keyword evidence="3" id="KW-1185">Reference proteome</keyword>
<sequence>MKPYATKKLMITAGAAALLFSSPLWVTQPQVTVQAAAVKSTQTQLSKAAQKTVDKLIKHYPELKNAEKTILRNNQERDVIQIQFRIFSNKERTKVSLYADAKIDANNGMLLFFSAHDIPKKKPTTSPTEAMGKEKAPSVLKDFIGDAIKQYQIDEITVDGEGAEAVANVRFVRVVNQIPVKDDSYVVAINGVGELDYINAGNTTGLQMDAGKFVAPSGVKNPDEFGKQLEDMLHLSYEQKARDISAGFRPVYSLNFSGYLDARSGAEVESGWTKKNKYGKPIPITPGNQRVFAKTNEEIATALSTFIPLPEGIMFKMTKGTPVLAGEKEYDAVVGNKKFSVRTVNDQIAYFHVIENPPKQKVITEAAAEEKAVAFLQPFVDAEVTELVPRMELVPQMINREAGKQKFLFSPVHQGIMVEGQGYSVTVDMHTGDIVSASLPVTTGKLSYDDASNVVGPEQAVQALLKANPLTMSYVFPSLNGRYQATPVLVYEPKERNGKVDAVTGQFIR</sequence>
<gene>
    <name evidence="2" type="ORF">E8L90_27140</name>
</gene>
<organism evidence="2 3">
    <name type="scientific">Brevibacillus antibioticus</name>
    <dbReference type="NCBI Taxonomy" id="2570228"/>
    <lineage>
        <taxon>Bacteria</taxon>
        <taxon>Bacillati</taxon>
        <taxon>Bacillota</taxon>
        <taxon>Bacilli</taxon>
        <taxon>Bacillales</taxon>
        <taxon>Paenibacillaceae</taxon>
        <taxon>Brevibacillus</taxon>
    </lineage>
</organism>
<feature type="chain" id="PRO_5038733287" description="Peptidase" evidence="1">
    <location>
        <begin position="27"/>
        <end position="509"/>
    </location>
</feature>
<dbReference type="OrthoDB" id="2461732at2"/>
<reference evidence="2 3" key="1">
    <citation type="submission" date="2019-04" db="EMBL/GenBank/DDBJ databases">
        <title>Whole genome sequencing of Brevibacillus sp. TGS2-1.</title>
        <authorList>
            <person name="Choi A."/>
        </authorList>
    </citation>
    <scope>NUCLEOTIDE SEQUENCE [LARGE SCALE GENOMIC DNA]</scope>
    <source>
        <strain evidence="2 3">TGS2-1</strain>
    </source>
</reference>
<evidence type="ECO:0008006" key="4">
    <source>
        <dbReference type="Google" id="ProtNLM"/>
    </source>
</evidence>
<evidence type="ECO:0000256" key="1">
    <source>
        <dbReference type="SAM" id="SignalP"/>
    </source>
</evidence>
<proteinExistence type="predicted"/>
<protein>
    <recommendedName>
        <fullName evidence="4">Peptidase</fullName>
    </recommendedName>
</protein>
<dbReference type="EMBL" id="SZNK01000001">
    <property type="protein sequence ID" value="TKI58775.1"/>
    <property type="molecule type" value="Genomic_DNA"/>
</dbReference>
<keyword evidence="1" id="KW-0732">Signal</keyword>
<dbReference type="RefSeq" id="WP_137032403.1">
    <property type="nucleotide sequence ID" value="NZ_SZNK01000001.1"/>
</dbReference>
<name>A0A4U2YEA8_9BACL</name>
<dbReference type="Proteomes" id="UP000307841">
    <property type="component" value="Unassembled WGS sequence"/>
</dbReference>
<evidence type="ECO:0000313" key="3">
    <source>
        <dbReference type="Proteomes" id="UP000307841"/>
    </source>
</evidence>
<feature type="signal peptide" evidence="1">
    <location>
        <begin position="1"/>
        <end position="26"/>
    </location>
</feature>
<comment type="caution">
    <text evidence="2">The sequence shown here is derived from an EMBL/GenBank/DDBJ whole genome shotgun (WGS) entry which is preliminary data.</text>
</comment>
<accession>A0A4U2YEA8</accession>
<evidence type="ECO:0000313" key="2">
    <source>
        <dbReference type="EMBL" id="TKI58775.1"/>
    </source>
</evidence>